<dbReference type="InterPro" id="IPR058248">
    <property type="entry name" value="Lxx211020-like"/>
</dbReference>
<dbReference type="Pfam" id="PF04314">
    <property type="entry name" value="PCuAC"/>
    <property type="match status" value="1"/>
</dbReference>
<dbReference type="Proteomes" id="UP000805841">
    <property type="component" value="Unassembled WGS sequence"/>
</dbReference>
<dbReference type="SUPFAM" id="SSF110087">
    <property type="entry name" value="DR1885-like metal-binding protein"/>
    <property type="match status" value="1"/>
</dbReference>
<proteinExistence type="predicted"/>
<dbReference type="Gene3D" id="2.60.40.1890">
    <property type="entry name" value="PCu(A)C copper chaperone"/>
    <property type="match status" value="1"/>
</dbReference>
<organism evidence="2 3">
    <name type="scientific">Pseudomonas typographi</name>
    <dbReference type="NCBI Taxonomy" id="2715964"/>
    <lineage>
        <taxon>Bacteria</taxon>
        <taxon>Pseudomonadati</taxon>
        <taxon>Pseudomonadota</taxon>
        <taxon>Gammaproteobacteria</taxon>
        <taxon>Pseudomonadales</taxon>
        <taxon>Pseudomonadaceae</taxon>
        <taxon>Pseudomonas</taxon>
    </lineage>
</organism>
<keyword evidence="1" id="KW-0732">Signal</keyword>
<dbReference type="InterPro" id="IPR036182">
    <property type="entry name" value="PCuAC_sf"/>
</dbReference>
<feature type="chain" id="PRO_5047170207" evidence="1">
    <location>
        <begin position="23"/>
        <end position="159"/>
    </location>
</feature>
<dbReference type="PANTHER" id="PTHR36302">
    <property type="entry name" value="BLR7088 PROTEIN"/>
    <property type="match status" value="1"/>
</dbReference>
<accession>A0ABR7Z7Y1</accession>
<comment type="caution">
    <text evidence="2">The sequence shown here is derived from an EMBL/GenBank/DDBJ whole genome shotgun (WGS) entry which is preliminary data.</text>
</comment>
<name>A0ABR7Z7Y1_9PSED</name>
<dbReference type="InterPro" id="IPR007410">
    <property type="entry name" value="LpqE-like"/>
</dbReference>
<feature type="signal peptide" evidence="1">
    <location>
        <begin position="1"/>
        <end position="22"/>
    </location>
</feature>
<keyword evidence="3" id="KW-1185">Reference proteome</keyword>
<gene>
    <name evidence="2" type="ORF">HAQ05_22905</name>
</gene>
<dbReference type="PROSITE" id="PS51257">
    <property type="entry name" value="PROKAR_LIPOPROTEIN"/>
    <property type="match status" value="1"/>
</dbReference>
<sequence length="159" mass="16869">MNPLPRLALCFSMLAFACAAQAQDYTLGALTIGQPWSQALPPNAPTVAAYFTLANAGAEDDVLLGVDSPIAGQAQMHQHIGQDGMMKMQRVTSVLLPAAGQVNFAPMAYHVMLLDLGERSALQPGQHFPLTLRFQRSGDITVNVDVLTDAPAQGQMHGG</sequence>
<dbReference type="RefSeq" id="WP_190424946.1">
    <property type="nucleotide sequence ID" value="NZ_JAAOCA010000036.1"/>
</dbReference>
<evidence type="ECO:0000313" key="2">
    <source>
        <dbReference type="EMBL" id="MBD1601532.1"/>
    </source>
</evidence>
<protein>
    <submittedName>
        <fullName evidence="2">Copper chaperone PCu(A)C</fullName>
    </submittedName>
</protein>
<dbReference type="PANTHER" id="PTHR36302:SF1">
    <property type="entry name" value="COPPER CHAPERONE PCU(A)C"/>
    <property type="match status" value="1"/>
</dbReference>
<evidence type="ECO:0000256" key="1">
    <source>
        <dbReference type="SAM" id="SignalP"/>
    </source>
</evidence>
<reference evidence="2 3" key="1">
    <citation type="journal article" date="2020" name="Insects">
        <title>Bacteria Belonging to Pseudomonas typographi sp. nov. from the Bark Beetle Ips typographus Have Genomic Potential to Aid in the Host Ecology.</title>
        <authorList>
            <person name="Peral-Aranega E."/>
            <person name="Saati-Santamaria Z."/>
            <person name="Kolarik M."/>
            <person name="Rivas R."/>
            <person name="Garcia-Fraile P."/>
        </authorList>
    </citation>
    <scope>NUCLEOTIDE SEQUENCE [LARGE SCALE GENOMIC DNA]</scope>
    <source>
        <strain evidence="2 3">CA3A</strain>
    </source>
</reference>
<evidence type="ECO:0000313" key="3">
    <source>
        <dbReference type="Proteomes" id="UP000805841"/>
    </source>
</evidence>
<dbReference type="EMBL" id="JAAOCA010000036">
    <property type="protein sequence ID" value="MBD1601532.1"/>
    <property type="molecule type" value="Genomic_DNA"/>
</dbReference>